<dbReference type="NCBIfam" id="TIGR02937">
    <property type="entry name" value="sigma70-ECF"/>
    <property type="match status" value="1"/>
</dbReference>
<dbReference type="Proteomes" id="UP001596023">
    <property type="component" value="Unassembled WGS sequence"/>
</dbReference>
<keyword evidence="4" id="KW-0804">Transcription</keyword>
<dbReference type="InterPro" id="IPR013249">
    <property type="entry name" value="RNA_pol_sigma70_r4_t2"/>
</dbReference>
<dbReference type="SUPFAM" id="SSF88946">
    <property type="entry name" value="Sigma2 domain of RNA polymerase sigma factors"/>
    <property type="match status" value="1"/>
</dbReference>
<dbReference type="InterPro" id="IPR039425">
    <property type="entry name" value="RNA_pol_sigma-70-like"/>
</dbReference>
<comment type="caution">
    <text evidence="6">The sequence shown here is derived from an EMBL/GenBank/DDBJ whole genome shotgun (WGS) entry which is preliminary data.</text>
</comment>
<evidence type="ECO:0000256" key="3">
    <source>
        <dbReference type="ARBA" id="ARBA00023082"/>
    </source>
</evidence>
<name>A0ABV9KQZ1_9BACT</name>
<dbReference type="RefSeq" id="WP_379993643.1">
    <property type="nucleotide sequence ID" value="NZ_JBHSGN010000011.1"/>
</dbReference>
<dbReference type="Gene3D" id="1.10.1740.10">
    <property type="match status" value="1"/>
</dbReference>
<dbReference type="PANTHER" id="PTHR43133">
    <property type="entry name" value="RNA POLYMERASE ECF-TYPE SIGMA FACTO"/>
    <property type="match status" value="1"/>
</dbReference>
<gene>
    <name evidence="6" type="ORF">ACFO6W_02070</name>
</gene>
<dbReference type="InterPro" id="IPR036388">
    <property type="entry name" value="WH-like_DNA-bd_sf"/>
</dbReference>
<evidence type="ECO:0000256" key="4">
    <source>
        <dbReference type="ARBA" id="ARBA00023163"/>
    </source>
</evidence>
<keyword evidence="3" id="KW-0731">Sigma factor</keyword>
<dbReference type="SUPFAM" id="SSF88659">
    <property type="entry name" value="Sigma3 and sigma4 domains of RNA polymerase sigma factors"/>
    <property type="match status" value="1"/>
</dbReference>
<protein>
    <submittedName>
        <fullName evidence="6">RNA polymerase sigma factor</fullName>
    </submittedName>
</protein>
<dbReference type="InterPro" id="IPR013325">
    <property type="entry name" value="RNA_pol_sigma_r2"/>
</dbReference>
<organism evidence="6 7">
    <name type="scientific">Dysgonomonas termitidis</name>
    <dbReference type="NCBI Taxonomy" id="1516126"/>
    <lineage>
        <taxon>Bacteria</taxon>
        <taxon>Pseudomonadati</taxon>
        <taxon>Bacteroidota</taxon>
        <taxon>Bacteroidia</taxon>
        <taxon>Bacteroidales</taxon>
        <taxon>Dysgonomonadaceae</taxon>
        <taxon>Dysgonomonas</taxon>
    </lineage>
</organism>
<dbReference type="InterPro" id="IPR013324">
    <property type="entry name" value="RNA_pol_sigma_r3/r4-like"/>
</dbReference>
<dbReference type="InterPro" id="IPR014284">
    <property type="entry name" value="RNA_pol_sigma-70_dom"/>
</dbReference>
<sequence length="200" mass="23651">MSPPSVNKKDTLSDYWLSFVNGDKEAFADFYNQGYNILYSYGMGLGMDSQQVRDIIQDIFIRLYTNSDLINDLYTIKPFLLRSVRNAFLNIKKTENRHTDFEQINFELRYSIITDDIEDTEKQEHLKLRIKNILSVLTPRQKEIIYLRFIHQMDYEEISQIMSLSGQAARNLLHRAITKARENDNNKDLLILIILFIHIH</sequence>
<proteinExistence type="inferred from homology"/>
<evidence type="ECO:0000256" key="1">
    <source>
        <dbReference type="ARBA" id="ARBA00010641"/>
    </source>
</evidence>
<evidence type="ECO:0000259" key="5">
    <source>
        <dbReference type="Pfam" id="PF08281"/>
    </source>
</evidence>
<dbReference type="PANTHER" id="PTHR43133:SF46">
    <property type="entry name" value="RNA POLYMERASE SIGMA-70 FACTOR ECF SUBFAMILY"/>
    <property type="match status" value="1"/>
</dbReference>
<keyword evidence="2" id="KW-0805">Transcription regulation</keyword>
<comment type="similarity">
    <text evidence="1">Belongs to the sigma-70 factor family. ECF subfamily.</text>
</comment>
<dbReference type="Pfam" id="PF08281">
    <property type="entry name" value="Sigma70_r4_2"/>
    <property type="match status" value="1"/>
</dbReference>
<dbReference type="Gene3D" id="1.10.10.10">
    <property type="entry name" value="Winged helix-like DNA-binding domain superfamily/Winged helix DNA-binding domain"/>
    <property type="match status" value="1"/>
</dbReference>
<reference evidence="7" key="1">
    <citation type="journal article" date="2019" name="Int. J. Syst. Evol. Microbiol.">
        <title>The Global Catalogue of Microorganisms (GCM) 10K type strain sequencing project: providing services to taxonomists for standard genome sequencing and annotation.</title>
        <authorList>
            <consortium name="The Broad Institute Genomics Platform"/>
            <consortium name="The Broad Institute Genome Sequencing Center for Infectious Disease"/>
            <person name="Wu L."/>
            <person name="Ma J."/>
        </authorList>
    </citation>
    <scope>NUCLEOTIDE SEQUENCE [LARGE SCALE GENOMIC DNA]</scope>
    <source>
        <strain evidence="7">CCUG 66188</strain>
    </source>
</reference>
<feature type="domain" description="RNA polymerase sigma factor 70 region 4 type 2" evidence="5">
    <location>
        <begin position="129"/>
        <end position="178"/>
    </location>
</feature>
<keyword evidence="7" id="KW-1185">Reference proteome</keyword>
<evidence type="ECO:0000313" key="6">
    <source>
        <dbReference type="EMBL" id="MFC4672472.1"/>
    </source>
</evidence>
<dbReference type="CDD" id="cd06171">
    <property type="entry name" value="Sigma70_r4"/>
    <property type="match status" value="1"/>
</dbReference>
<dbReference type="EMBL" id="JBHSGN010000011">
    <property type="protein sequence ID" value="MFC4672472.1"/>
    <property type="molecule type" value="Genomic_DNA"/>
</dbReference>
<accession>A0ABV9KQZ1</accession>
<evidence type="ECO:0000256" key="2">
    <source>
        <dbReference type="ARBA" id="ARBA00023015"/>
    </source>
</evidence>
<evidence type="ECO:0000313" key="7">
    <source>
        <dbReference type="Proteomes" id="UP001596023"/>
    </source>
</evidence>